<evidence type="ECO:0000256" key="2">
    <source>
        <dbReference type="SAM" id="MobiDB-lite"/>
    </source>
</evidence>
<accession>A0AAD5ECI7</accession>
<keyword evidence="5" id="KW-1185">Reference proteome</keyword>
<dbReference type="PANTHER" id="PTHR10281">
    <property type="entry name" value="MEMBRANE-ASSOCIATED PROGESTERONE RECEPTOR COMPONENT-RELATED"/>
    <property type="match status" value="1"/>
</dbReference>
<comment type="caution">
    <text evidence="4">The sequence shown here is derived from an EMBL/GenBank/DDBJ whole genome shotgun (WGS) entry which is preliminary data.</text>
</comment>
<evidence type="ECO:0000259" key="3">
    <source>
        <dbReference type="SMART" id="SM01117"/>
    </source>
</evidence>
<evidence type="ECO:0000313" key="4">
    <source>
        <dbReference type="EMBL" id="KAI8581183.1"/>
    </source>
</evidence>
<dbReference type="RefSeq" id="XP_051446187.1">
    <property type="nucleotide sequence ID" value="XM_051587765.1"/>
</dbReference>
<dbReference type="AlphaFoldDB" id="A0AAD5ECI7"/>
<dbReference type="Proteomes" id="UP001206595">
    <property type="component" value="Unassembled WGS sequence"/>
</dbReference>
<proteinExistence type="inferred from homology"/>
<dbReference type="SUPFAM" id="SSF55856">
    <property type="entry name" value="Cytochrome b5-like heme/steroid binding domain"/>
    <property type="match status" value="1"/>
</dbReference>
<sequence length="185" mass="20572">MSSIVTQARQYLLEHSFEVATSVITVAGFGLYLTWWKNAEDRDLDQDLDVDPTVESKASQPVATEKPKPAKVVRPPPPPPKDDLITAEYLAQCDGHNPEFPIYVAIRGEVFDVSNNRDAYGPGKGYNVFCGKDSSKALGKSSLKPEDCVPDISELTETELQTLDQWYAFFSKRYPIVGKLSAEKK</sequence>
<dbReference type="GO" id="GO:0020037">
    <property type="term" value="F:heme binding"/>
    <property type="evidence" value="ECO:0007669"/>
    <property type="project" value="UniProtKB-ARBA"/>
</dbReference>
<feature type="domain" description="Cytochrome b5 heme-binding" evidence="3">
    <location>
        <begin position="85"/>
        <end position="181"/>
    </location>
</feature>
<dbReference type="InterPro" id="IPR050577">
    <property type="entry name" value="MAPR/NEUFC/NENF-like"/>
</dbReference>
<reference evidence="4" key="2">
    <citation type="journal article" date="2022" name="Proc. Natl. Acad. Sci. U.S.A.">
        <title>Diploid-dominant life cycles characterize the early evolution of Fungi.</title>
        <authorList>
            <person name="Amses K.R."/>
            <person name="Simmons D.R."/>
            <person name="Longcore J.E."/>
            <person name="Mondo S.J."/>
            <person name="Seto K."/>
            <person name="Jeronimo G.H."/>
            <person name="Bonds A.E."/>
            <person name="Quandt C.A."/>
            <person name="Davis W.J."/>
            <person name="Chang Y."/>
            <person name="Federici B.A."/>
            <person name="Kuo A."/>
            <person name="LaButti K."/>
            <person name="Pangilinan J."/>
            <person name="Andreopoulos W."/>
            <person name="Tritt A."/>
            <person name="Riley R."/>
            <person name="Hundley H."/>
            <person name="Johnson J."/>
            <person name="Lipzen A."/>
            <person name="Barry K."/>
            <person name="Lang B.F."/>
            <person name="Cuomo C.A."/>
            <person name="Buchler N.E."/>
            <person name="Grigoriev I.V."/>
            <person name="Spatafora J.W."/>
            <person name="Stajich J.E."/>
            <person name="James T.Y."/>
        </authorList>
    </citation>
    <scope>NUCLEOTIDE SEQUENCE</scope>
    <source>
        <strain evidence="4">AG</strain>
    </source>
</reference>
<dbReference type="SMART" id="SM01117">
    <property type="entry name" value="Cyt-b5"/>
    <property type="match status" value="1"/>
</dbReference>
<evidence type="ECO:0000256" key="1">
    <source>
        <dbReference type="ARBA" id="ARBA00038357"/>
    </source>
</evidence>
<dbReference type="EMBL" id="MU620907">
    <property type="protein sequence ID" value="KAI8581183.1"/>
    <property type="molecule type" value="Genomic_DNA"/>
</dbReference>
<dbReference type="GO" id="GO:0005783">
    <property type="term" value="C:endoplasmic reticulum"/>
    <property type="evidence" value="ECO:0007669"/>
    <property type="project" value="TreeGrafter"/>
</dbReference>
<name>A0AAD5ECI7_UMBRA</name>
<dbReference type="InterPro" id="IPR036400">
    <property type="entry name" value="Cyt_B5-like_heme/steroid_sf"/>
</dbReference>
<organism evidence="4 5">
    <name type="scientific">Umbelopsis ramanniana AG</name>
    <dbReference type="NCBI Taxonomy" id="1314678"/>
    <lineage>
        <taxon>Eukaryota</taxon>
        <taxon>Fungi</taxon>
        <taxon>Fungi incertae sedis</taxon>
        <taxon>Mucoromycota</taxon>
        <taxon>Mucoromycotina</taxon>
        <taxon>Umbelopsidomycetes</taxon>
        <taxon>Umbelopsidales</taxon>
        <taxon>Umbelopsidaceae</taxon>
        <taxon>Umbelopsis</taxon>
    </lineage>
</organism>
<dbReference type="Pfam" id="PF00173">
    <property type="entry name" value="Cyt-b5"/>
    <property type="match status" value="1"/>
</dbReference>
<dbReference type="InterPro" id="IPR001199">
    <property type="entry name" value="Cyt_B5-like_heme/steroid-bd"/>
</dbReference>
<dbReference type="Gene3D" id="3.10.120.10">
    <property type="entry name" value="Cytochrome b5-like heme/steroid binding domain"/>
    <property type="match status" value="1"/>
</dbReference>
<comment type="similarity">
    <text evidence="1">Belongs to the cytochrome b5 family. MAPR subfamily.</text>
</comment>
<dbReference type="GeneID" id="75913110"/>
<dbReference type="FunFam" id="3.10.120.10:FF:000003">
    <property type="entry name" value="membrane-associated progesterone receptor component 1"/>
    <property type="match status" value="1"/>
</dbReference>
<dbReference type="GO" id="GO:0016020">
    <property type="term" value="C:membrane"/>
    <property type="evidence" value="ECO:0007669"/>
    <property type="project" value="TreeGrafter"/>
</dbReference>
<evidence type="ECO:0000313" key="5">
    <source>
        <dbReference type="Proteomes" id="UP001206595"/>
    </source>
</evidence>
<gene>
    <name evidence="4" type="ORF">K450DRAFT_233487</name>
</gene>
<feature type="region of interest" description="Disordered" evidence="2">
    <location>
        <begin position="53"/>
        <end position="79"/>
    </location>
</feature>
<protein>
    <recommendedName>
        <fullName evidence="3">Cytochrome b5 heme-binding domain-containing protein</fullName>
    </recommendedName>
</protein>
<dbReference type="PANTHER" id="PTHR10281:SF115">
    <property type="entry name" value="BINDING PROTEIN, PUTATIVE (AFU_ORTHOLOGUE AFUA_4G06240)-RELATED"/>
    <property type="match status" value="1"/>
</dbReference>
<reference evidence="4" key="1">
    <citation type="submission" date="2021-06" db="EMBL/GenBank/DDBJ databases">
        <authorList>
            <consortium name="DOE Joint Genome Institute"/>
            <person name="Mondo S.J."/>
            <person name="Amses K.R."/>
            <person name="Simmons D.R."/>
            <person name="Longcore J.E."/>
            <person name="Seto K."/>
            <person name="Alves G.H."/>
            <person name="Bonds A.E."/>
            <person name="Quandt C.A."/>
            <person name="Davis W.J."/>
            <person name="Chang Y."/>
            <person name="Letcher P.M."/>
            <person name="Powell M.J."/>
            <person name="Kuo A."/>
            <person name="Labutti K."/>
            <person name="Pangilinan J."/>
            <person name="Andreopoulos W."/>
            <person name="Tritt A."/>
            <person name="Riley R."/>
            <person name="Hundley H."/>
            <person name="Johnson J."/>
            <person name="Lipzen A."/>
            <person name="Barry K."/>
            <person name="Berbee M.L."/>
            <person name="Buchler N.E."/>
            <person name="Grigoriev I.V."/>
            <person name="Spatafora J.W."/>
            <person name="Stajich J.E."/>
            <person name="James T.Y."/>
        </authorList>
    </citation>
    <scope>NUCLEOTIDE SEQUENCE</scope>
    <source>
        <strain evidence="4">AG</strain>
    </source>
</reference>